<accession>A0ABR3GG88</accession>
<gene>
    <name evidence="2" type="ORF">Q9L58_006089</name>
</gene>
<dbReference type="PANTHER" id="PTHR38886">
    <property type="entry name" value="SESA DOMAIN-CONTAINING PROTEIN"/>
    <property type="match status" value="1"/>
</dbReference>
<dbReference type="PANTHER" id="PTHR38886:SF1">
    <property type="entry name" value="NACHT-NTPASE AND P-LOOP NTPASES N-TERMINAL DOMAIN-CONTAINING PROTEIN"/>
    <property type="match status" value="1"/>
</dbReference>
<keyword evidence="3" id="KW-1185">Reference proteome</keyword>
<dbReference type="EMBL" id="JBBBZM010000080">
    <property type="protein sequence ID" value="KAL0634971.1"/>
    <property type="molecule type" value="Genomic_DNA"/>
</dbReference>
<evidence type="ECO:0000259" key="1">
    <source>
        <dbReference type="Pfam" id="PF22893"/>
    </source>
</evidence>
<protein>
    <recommendedName>
        <fullName evidence="1">Ubiquitin-like domain-containing protein</fullName>
    </recommendedName>
</protein>
<dbReference type="InterPro" id="IPR054464">
    <property type="entry name" value="ULD_fung"/>
</dbReference>
<evidence type="ECO:0000313" key="3">
    <source>
        <dbReference type="Proteomes" id="UP001447188"/>
    </source>
</evidence>
<organism evidence="2 3">
    <name type="scientific">Discina gigas</name>
    <dbReference type="NCBI Taxonomy" id="1032678"/>
    <lineage>
        <taxon>Eukaryota</taxon>
        <taxon>Fungi</taxon>
        <taxon>Dikarya</taxon>
        <taxon>Ascomycota</taxon>
        <taxon>Pezizomycotina</taxon>
        <taxon>Pezizomycetes</taxon>
        <taxon>Pezizales</taxon>
        <taxon>Discinaceae</taxon>
        <taxon>Discina</taxon>
    </lineage>
</organism>
<dbReference type="Proteomes" id="UP001447188">
    <property type="component" value="Unassembled WGS sequence"/>
</dbReference>
<comment type="caution">
    <text evidence="2">The sequence shown here is derived from an EMBL/GenBank/DDBJ whole genome shotgun (WGS) entry which is preliminary data.</text>
</comment>
<sequence length="368" mass="41751">MSFGFGVGDIVLVSNGAIKFWSTINNARAEQDDLAKTLELLRELVQRITGCAHIIAPRLSPATTRVIEQQLLFCSRHLRNLDDIVAKYMGYRLSDDGSERKRQNRRLFMWGAYKRDEFVQSLDELRKLVLVLLSYAMFERLENAVPPSPNTSHGCEPLRLIDALDRETVCSIQLCDTWEGFEDYLKFTFKRSVGKAWVEAGKYQIRNESDGAILTCKEWEANVKAGMTVSMAMVLRKLENSNTAGNDCPSCATPYTGMKSTEVERVRCKKCATFFQISLEPRVTDLGGGTAGADSRSSSVVSKQPIQPVVDMDEFKYFRRLHVIMDKLESLNLPPKEEHVKSVSSYSSPFVVRFYWRGRCPNIDELLI</sequence>
<evidence type="ECO:0000313" key="2">
    <source>
        <dbReference type="EMBL" id="KAL0634971.1"/>
    </source>
</evidence>
<proteinExistence type="predicted"/>
<reference evidence="2 3" key="1">
    <citation type="submission" date="2024-02" db="EMBL/GenBank/DDBJ databases">
        <title>Discinaceae phylogenomics.</title>
        <authorList>
            <person name="Dirks A.C."/>
            <person name="James T.Y."/>
        </authorList>
    </citation>
    <scope>NUCLEOTIDE SEQUENCE [LARGE SCALE GENOMIC DNA]</scope>
    <source>
        <strain evidence="2 3">ACD0624</strain>
    </source>
</reference>
<dbReference type="Pfam" id="PF22893">
    <property type="entry name" value="ULD_2"/>
    <property type="match status" value="1"/>
</dbReference>
<feature type="domain" description="Ubiquitin-like" evidence="1">
    <location>
        <begin position="156"/>
        <end position="236"/>
    </location>
</feature>
<name>A0ABR3GG88_9PEZI</name>